<feature type="chain" id="PRO_5004755248" description="non-specific serine/threonine protein kinase" evidence="20">
    <location>
        <begin position="20"/>
        <end position="877"/>
    </location>
</feature>
<evidence type="ECO:0000256" key="2">
    <source>
        <dbReference type="ARBA" id="ARBA00012513"/>
    </source>
</evidence>
<sequence length="877" mass="99006">MWISFYVAILAVLLLQAHAQPGFISIDCGAEADVNYNDLRGINYVSDANFINTGVRLTITPEIRGQNQQQRELWMLRSFPEGKRNCFKISAERGSKYLIRTLFLYGNYDDQNFLPQFGLLLGTNKWATVDIKDESSPQFEEIIHVPSLDYVQICLVDTGDGTPFITTIEFRTLKNHTYVTQYGSLKLIKRYDLGSDIAYRYPNDDYDRFWYPWDFKEDWTNLSASIPDDSFNQGDYHLRAIIMSTAVRPPNDSAPLLIRWNPEHETDELYFYMHFTEIQELTTNQTRQFNIMRNGELWIPNFSPRYLVVDTLNTSSAVSGKEIKYSLVRTGNSTLPPIISALEIYRVIDLQKPQTLQGDVDAITSIKSVYGVKRDWQGDPCAPTDYLWDGLNCTYGDDEFPRITTLNLSSSGLSGKIDPSISKLTMLEKLDLSNNSLNDEIPDFLSQLQHLRILNLEKNNLFGSIPSALVEKSKEGSLTLSLGQNPFICEHGKCIEHRDNIVIPLVASICGVLILLVAVAAILWILRRRKSKASMVEKDQSEISEQHTKQEGSLQQSKKQICSHSDICKITNNFNTIVGRGGFGTVYLGYIYDTPVAVKILSPSSFRGYEQFQAEVTLLLRVHHKNLTSLIGYCDEGNNKSLIYEYMANGNLLEHLSGTHSKSKFLSWEDRLRIALDAALGLEYLQNGCKPPIIHRDVKSSNILLNEHFQAKLSDFGLSKIIPDDGGSHLSTVVAGTPGYLDPDYYTNNRLTEKSDVYSFGVVLLEIITGQQVIARNEERSHIIEWVRSLVAIGDIKAIVDSRLEGDFDINSAWKAVEIAMACVSLRPNQRPIMSVIVFELKETLATEAARTKPNSSAESVEQVNLNFSTELIPLAR</sequence>
<dbReference type="EMBL" id="CM002292">
    <property type="protein sequence ID" value="ESW22571.1"/>
    <property type="molecule type" value="Genomic_DNA"/>
</dbReference>
<dbReference type="AlphaFoldDB" id="V7C0Z8"/>
<reference evidence="23" key="1">
    <citation type="journal article" date="2014" name="Nat. Genet.">
        <title>A reference genome for common bean and genome-wide analysis of dual domestications.</title>
        <authorList>
            <person name="Schmutz J."/>
            <person name="McClean P.E."/>
            <person name="Mamidi S."/>
            <person name="Wu G.A."/>
            <person name="Cannon S.B."/>
            <person name="Grimwood J."/>
            <person name="Jenkins J."/>
            <person name="Shu S."/>
            <person name="Song Q."/>
            <person name="Chavarro C."/>
            <person name="Torres-Torres M."/>
            <person name="Geffroy V."/>
            <person name="Moghaddam S.M."/>
            <person name="Gao D."/>
            <person name="Abernathy B."/>
            <person name="Barry K."/>
            <person name="Blair M."/>
            <person name="Brick M.A."/>
            <person name="Chovatia M."/>
            <person name="Gepts P."/>
            <person name="Goodstein D.M."/>
            <person name="Gonzales M."/>
            <person name="Hellsten U."/>
            <person name="Hyten D.L."/>
            <person name="Jia G."/>
            <person name="Kelly J.D."/>
            <person name="Kudrna D."/>
            <person name="Lee R."/>
            <person name="Richard M.M."/>
            <person name="Miklas P.N."/>
            <person name="Osorno J.M."/>
            <person name="Rodrigues J."/>
            <person name="Thareau V."/>
            <person name="Urrea C.A."/>
            <person name="Wang M."/>
            <person name="Yu Y."/>
            <person name="Zhang M."/>
            <person name="Wing R.A."/>
            <person name="Cregan P.B."/>
            <person name="Rokhsar D.S."/>
            <person name="Jackson S.A."/>
        </authorList>
    </citation>
    <scope>NUCLEOTIDE SEQUENCE [LARGE SCALE GENOMIC DNA]</scope>
    <source>
        <strain evidence="23">cv. G19833</strain>
    </source>
</reference>
<evidence type="ECO:0000256" key="13">
    <source>
        <dbReference type="ARBA" id="ARBA00022989"/>
    </source>
</evidence>
<keyword evidence="7 19" id="KW-0812">Transmembrane</keyword>
<dbReference type="SMR" id="V7C0Z8"/>
<dbReference type="PROSITE" id="PS50011">
    <property type="entry name" value="PROTEIN_KINASE_DOM"/>
    <property type="match status" value="1"/>
</dbReference>
<feature type="signal peptide" evidence="20">
    <location>
        <begin position="1"/>
        <end position="19"/>
    </location>
</feature>
<dbReference type="Pfam" id="PF00560">
    <property type="entry name" value="LRR_1"/>
    <property type="match status" value="2"/>
</dbReference>
<dbReference type="SUPFAM" id="SSF56112">
    <property type="entry name" value="Protein kinase-like (PK-like)"/>
    <property type="match status" value="1"/>
</dbReference>
<evidence type="ECO:0000256" key="5">
    <source>
        <dbReference type="ARBA" id="ARBA00022614"/>
    </source>
</evidence>
<dbReference type="PROSITE" id="PS51450">
    <property type="entry name" value="LRR"/>
    <property type="match status" value="1"/>
</dbReference>
<evidence type="ECO:0000313" key="22">
    <source>
        <dbReference type="EMBL" id="ESW22571.1"/>
    </source>
</evidence>
<dbReference type="Proteomes" id="UP000000226">
    <property type="component" value="Chromosome 5"/>
</dbReference>
<dbReference type="Gene3D" id="3.30.200.20">
    <property type="entry name" value="Phosphorylase Kinase, domain 1"/>
    <property type="match status" value="1"/>
</dbReference>
<dbReference type="Gene3D" id="1.10.510.10">
    <property type="entry name" value="Transferase(Phosphotransferase) domain 1"/>
    <property type="match status" value="1"/>
</dbReference>
<dbReference type="eggNOG" id="ENOG502QQCZ">
    <property type="taxonomic scope" value="Eukaryota"/>
</dbReference>
<dbReference type="FunFam" id="1.10.510.10:FF:000146">
    <property type="entry name" value="LRR receptor-like serine/threonine-protein kinase IOS1"/>
    <property type="match status" value="1"/>
</dbReference>
<keyword evidence="3" id="KW-0723">Serine/threonine-protein kinase</keyword>
<evidence type="ECO:0000256" key="7">
    <source>
        <dbReference type="ARBA" id="ARBA00022692"/>
    </source>
</evidence>
<feature type="binding site" evidence="18">
    <location>
        <position position="599"/>
    </location>
    <ligand>
        <name>ATP</name>
        <dbReference type="ChEBI" id="CHEBI:30616"/>
    </ligand>
</feature>
<dbReference type="SUPFAM" id="SSF52058">
    <property type="entry name" value="L domain-like"/>
    <property type="match status" value="1"/>
</dbReference>
<comment type="subcellular location">
    <subcellularLocation>
        <location evidence="1">Membrane</location>
        <topology evidence="1">Single-pass membrane protein</topology>
    </subcellularLocation>
</comment>
<evidence type="ECO:0000256" key="16">
    <source>
        <dbReference type="ARBA" id="ARBA00047899"/>
    </source>
</evidence>
<keyword evidence="13 19" id="KW-1133">Transmembrane helix</keyword>
<evidence type="ECO:0000256" key="18">
    <source>
        <dbReference type="PROSITE-ProRule" id="PRU10141"/>
    </source>
</evidence>
<evidence type="ECO:0000256" key="10">
    <source>
        <dbReference type="ARBA" id="ARBA00022741"/>
    </source>
</evidence>
<keyword evidence="6" id="KW-0808">Transferase</keyword>
<organism evidence="22 23">
    <name type="scientific">Phaseolus vulgaris</name>
    <name type="common">Kidney bean</name>
    <name type="synonym">French bean</name>
    <dbReference type="NCBI Taxonomy" id="3885"/>
    <lineage>
        <taxon>Eukaryota</taxon>
        <taxon>Viridiplantae</taxon>
        <taxon>Streptophyta</taxon>
        <taxon>Embryophyta</taxon>
        <taxon>Tracheophyta</taxon>
        <taxon>Spermatophyta</taxon>
        <taxon>Magnoliopsida</taxon>
        <taxon>eudicotyledons</taxon>
        <taxon>Gunneridae</taxon>
        <taxon>Pentapetalae</taxon>
        <taxon>rosids</taxon>
        <taxon>fabids</taxon>
        <taxon>Fabales</taxon>
        <taxon>Fabaceae</taxon>
        <taxon>Papilionoideae</taxon>
        <taxon>50 kb inversion clade</taxon>
        <taxon>NPAAA clade</taxon>
        <taxon>indigoferoid/millettioid clade</taxon>
        <taxon>Phaseoleae</taxon>
        <taxon>Phaseolus</taxon>
    </lineage>
</organism>
<dbReference type="PROSITE" id="PS00108">
    <property type="entry name" value="PROTEIN_KINASE_ST"/>
    <property type="match status" value="1"/>
</dbReference>
<keyword evidence="12 18" id="KW-0067">ATP-binding</keyword>
<dbReference type="PANTHER" id="PTHR45631">
    <property type="entry name" value="OS07G0107800 PROTEIN-RELATED"/>
    <property type="match status" value="1"/>
</dbReference>
<evidence type="ECO:0000256" key="15">
    <source>
        <dbReference type="ARBA" id="ARBA00023170"/>
    </source>
</evidence>
<dbReference type="InterPro" id="IPR001611">
    <property type="entry name" value="Leu-rich_rpt"/>
</dbReference>
<accession>V7C0Z8</accession>
<name>V7C0Z8_PHAVU</name>
<keyword evidence="10 18" id="KW-0547">Nucleotide-binding</keyword>
<keyword evidence="11" id="KW-0418">Kinase</keyword>
<keyword evidence="15" id="KW-0675">Receptor</keyword>
<keyword evidence="8 20" id="KW-0732">Signal</keyword>
<evidence type="ECO:0000256" key="11">
    <source>
        <dbReference type="ARBA" id="ARBA00022777"/>
    </source>
</evidence>
<dbReference type="GO" id="GO:0004674">
    <property type="term" value="F:protein serine/threonine kinase activity"/>
    <property type="evidence" value="ECO:0007669"/>
    <property type="project" value="UniProtKB-KW"/>
</dbReference>
<keyword evidence="14 19" id="KW-0472">Membrane</keyword>
<dbReference type="GO" id="GO:0005524">
    <property type="term" value="F:ATP binding"/>
    <property type="evidence" value="ECO:0007669"/>
    <property type="project" value="UniProtKB-UniRule"/>
</dbReference>
<gene>
    <name evidence="22" type="ORF">PHAVU_005G164300g</name>
</gene>
<evidence type="ECO:0000256" key="6">
    <source>
        <dbReference type="ARBA" id="ARBA00022679"/>
    </source>
</evidence>
<dbReference type="PANTHER" id="PTHR45631:SF202">
    <property type="entry name" value="SENESCENCE-INDUCED RECEPTOR-LIKE SERINE_THREONINE-PROTEIN KINASE"/>
    <property type="match status" value="1"/>
</dbReference>
<dbReference type="InterPro" id="IPR024788">
    <property type="entry name" value="Malectin-like_Carb-bd_dom"/>
</dbReference>
<dbReference type="OMA" id="YRDAWWG"/>
<evidence type="ECO:0000256" key="3">
    <source>
        <dbReference type="ARBA" id="ARBA00022527"/>
    </source>
</evidence>
<evidence type="ECO:0000256" key="17">
    <source>
        <dbReference type="ARBA" id="ARBA00048679"/>
    </source>
</evidence>
<evidence type="ECO:0000259" key="21">
    <source>
        <dbReference type="PROSITE" id="PS50011"/>
    </source>
</evidence>
<dbReference type="InterPro" id="IPR000719">
    <property type="entry name" value="Prot_kinase_dom"/>
</dbReference>
<dbReference type="InterPro" id="IPR008271">
    <property type="entry name" value="Ser/Thr_kinase_AS"/>
</dbReference>
<protein>
    <recommendedName>
        <fullName evidence="2">non-specific serine/threonine protein kinase</fullName>
        <ecNumber evidence="2">2.7.11.1</ecNumber>
    </recommendedName>
</protein>
<evidence type="ECO:0000256" key="1">
    <source>
        <dbReference type="ARBA" id="ARBA00004167"/>
    </source>
</evidence>
<evidence type="ECO:0000256" key="14">
    <source>
        <dbReference type="ARBA" id="ARBA00023136"/>
    </source>
</evidence>
<keyword evidence="9" id="KW-0677">Repeat</keyword>
<feature type="domain" description="Protein kinase" evidence="21">
    <location>
        <begin position="572"/>
        <end position="845"/>
    </location>
</feature>
<proteinExistence type="predicted"/>
<dbReference type="OrthoDB" id="2017114at2759"/>
<feature type="transmembrane region" description="Helical" evidence="19">
    <location>
        <begin position="501"/>
        <end position="526"/>
    </location>
</feature>
<comment type="catalytic activity">
    <reaction evidence="16">
        <text>L-threonyl-[protein] + ATP = O-phospho-L-threonyl-[protein] + ADP + H(+)</text>
        <dbReference type="Rhea" id="RHEA:46608"/>
        <dbReference type="Rhea" id="RHEA-COMP:11060"/>
        <dbReference type="Rhea" id="RHEA-COMP:11605"/>
        <dbReference type="ChEBI" id="CHEBI:15378"/>
        <dbReference type="ChEBI" id="CHEBI:30013"/>
        <dbReference type="ChEBI" id="CHEBI:30616"/>
        <dbReference type="ChEBI" id="CHEBI:61977"/>
        <dbReference type="ChEBI" id="CHEBI:456216"/>
        <dbReference type="EC" id="2.7.11.1"/>
    </reaction>
</comment>
<dbReference type="Pfam" id="PF07714">
    <property type="entry name" value="PK_Tyr_Ser-Thr"/>
    <property type="match status" value="1"/>
</dbReference>
<evidence type="ECO:0000256" key="20">
    <source>
        <dbReference type="SAM" id="SignalP"/>
    </source>
</evidence>
<dbReference type="EC" id="2.7.11.1" evidence="2"/>
<dbReference type="Gramene" id="ESW22571">
    <property type="protein sequence ID" value="ESW22571"/>
    <property type="gene ID" value="PHAVU_005G164300g"/>
</dbReference>
<keyword evidence="5" id="KW-0433">Leucine-rich repeat</keyword>
<dbReference type="CDD" id="cd14066">
    <property type="entry name" value="STKc_IRAK"/>
    <property type="match status" value="1"/>
</dbReference>
<dbReference type="FunFam" id="3.80.10.10:FF:000129">
    <property type="entry name" value="Leucine-rich repeat receptor-like kinase"/>
    <property type="match status" value="1"/>
</dbReference>
<dbReference type="SMART" id="SM00220">
    <property type="entry name" value="S_TKc"/>
    <property type="match status" value="1"/>
</dbReference>
<evidence type="ECO:0000256" key="12">
    <source>
        <dbReference type="ARBA" id="ARBA00022840"/>
    </source>
</evidence>
<dbReference type="Gene3D" id="3.80.10.10">
    <property type="entry name" value="Ribonuclease Inhibitor"/>
    <property type="match status" value="1"/>
</dbReference>
<dbReference type="GO" id="GO:0016020">
    <property type="term" value="C:membrane"/>
    <property type="evidence" value="ECO:0007669"/>
    <property type="project" value="UniProtKB-SubCell"/>
</dbReference>
<dbReference type="Pfam" id="PF12819">
    <property type="entry name" value="Malectin_like"/>
    <property type="match status" value="1"/>
</dbReference>
<evidence type="ECO:0000256" key="4">
    <source>
        <dbReference type="ARBA" id="ARBA00022553"/>
    </source>
</evidence>
<dbReference type="InterPro" id="IPR011009">
    <property type="entry name" value="Kinase-like_dom_sf"/>
</dbReference>
<evidence type="ECO:0000256" key="19">
    <source>
        <dbReference type="SAM" id="Phobius"/>
    </source>
</evidence>
<evidence type="ECO:0000256" key="9">
    <source>
        <dbReference type="ARBA" id="ARBA00022737"/>
    </source>
</evidence>
<keyword evidence="23" id="KW-1185">Reference proteome</keyword>
<dbReference type="InterPro" id="IPR017441">
    <property type="entry name" value="Protein_kinase_ATP_BS"/>
</dbReference>
<keyword evidence="4" id="KW-0597">Phosphoprotein</keyword>
<dbReference type="InterPro" id="IPR001245">
    <property type="entry name" value="Ser-Thr/Tyr_kinase_cat_dom"/>
</dbReference>
<evidence type="ECO:0000313" key="23">
    <source>
        <dbReference type="Proteomes" id="UP000000226"/>
    </source>
</evidence>
<comment type="catalytic activity">
    <reaction evidence="17">
        <text>L-seryl-[protein] + ATP = O-phospho-L-seryl-[protein] + ADP + H(+)</text>
        <dbReference type="Rhea" id="RHEA:17989"/>
        <dbReference type="Rhea" id="RHEA-COMP:9863"/>
        <dbReference type="Rhea" id="RHEA-COMP:11604"/>
        <dbReference type="ChEBI" id="CHEBI:15378"/>
        <dbReference type="ChEBI" id="CHEBI:29999"/>
        <dbReference type="ChEBI" id="CHEBI:30616"/>
        <dbReference type="ChEBI" id="CHEBI:83421"/>
        <dbReference type="ChEBI" id="CHEBI:456216"/>
        <dbReference type="EC" id="2.7.11.1"/>
    </reaction>
</comment>
<dbReference type="PROSITE" id="PS00107">
    <property type="entry name" value="PROTEIN_KINASE_ATP"/>
    <property type="match status" value="1"/>
</dbReference>
<evidence type="ECO:0000256" key="8">
    <source>
        <dbReference type="ARBA" id="ARBA00022729"/>
    </source>
</evidence>
<dbReference type="InterPro" id="IPR032675">
    <property type="entry name" value="LRR_dom_sf"/>
</dbReference>